<dbReference type="AlphaFoldDB" id="A0AAV9HE13"/>
<feature type="region of interest" description="Disordered" evidence="1">
    <location>
        <begin position="38"/>
        <end position="80"/>
    </location>
</feature>
<protein>
    <submittedName>
        <fullName evidence="2">Uncharacterized protein</fullName>
    </submittedName>
</protein>
<name>A0AAV9HE13_9PEZI</name>
<proteinExistence type="predicted"/>
<reference evidence="2" key="1">
    <citation type="journal article" date="2023" name="Mol. Phylogenet. Evol.">
        <title>Genome-scale phylogeny and comparative genomics of the fungal order Sordariales.</title>
        <authorList>
            <person name="Hensen N."/>
            <person name="Bonometti L."/>
            <person name="Westerberg I."/>
            <person name="Brannstrom I.O."/>
            <person name="Guillou S."/>
            <person name="Cros-Aarteil S."/>
            <person name="Calhoun S."/>
            <person name="Haridas S."/>
            <person name="Kuo A."/>
            <person name="Mondo S."/>
            <person name="Pangilinan J."/>
            <person name="Riley R."/>
            <person name="LaButti K."/>
            <person name="Andreopoulos B."/>
            <person name="Lipzen A."/>
            <person name="Chen C."/>
            <person name="Yan M."/>
            <person name="Daum C."/>
            <person name="Ng V."/>
            <person name="Clum A."/>
            <person name="Steindorff A."/>
            <person name="Ohm R.A."/>
            <person name="Martin F."/>
            <person name="Silar P."/>
            <person name="Natvig D.O."/>
            <person name="Lalanne C."/>
            <person name="Gautier V."/>
            <person name="Ament-Velasquez S.L."/>
            <person name="Kruys A."/>
            <person name="Hutchinson M.I."/>
            <person name="Powell A.J."/>
            <person name="Barry K."/>
            <person name="Miller A.N."/>
            <person name="Grigoriev I.V."/>
            <person name="Debuchy R."/>
            <person name="Gladieux P."/>
            <person name="Hiltunen Thoren M."/>
            <person name="Johannesson H."/>
        </authorList>
    </citation>
    <scope>NUCLEOTIDE SEQUENCE</scope>
    <source>
        <strain evidence="2">PSN324</strain>
    </source>
</reference>
<reference evidence="2" key="2">
    <citation type="submission" date="2023-06" db="EMBL/GenBank/DDBJ databases">
        <authorList>
            <consortium name="Lawrence Berkeley National Laboratory"/>
            <person name="Mondo S.J."/>
            <person name="Hensen N."/>
            <person name="Bonometti L."/>
            <person name="Westerberg I."/>
            <person name="Brannstrom I.O."/>
            <person name="Guillou S."/>
            <person name="Cros-Aarteil S."/>
            <person name="Calhoun S."/>
            <person name="Haridas S."/>
            <person name="Kuo A."/>
            <person name="Pangilinan J."/>
            <person name="Riley R."/>
            <person name="Labutti K."/>
            <person name="Andreopoulos B."/>
            <person name="Lipzen A."/>
            <person name="Chen C."/>
            <person name="Yanf M."/>
            <person name="Daum C."/>
            <person name="Ng V."/>
            <person name="Clum A."/>
            <person name="Steindorff A."/>
            <person name="Ohm R."/>
            <person name="Martin F."/>
            <person name="Silar P."/>
            <person name="Natvig D."/>
            <person name="Lalanne C."/>
            <person name="Gautier V."/>
            <person name="Ament-Velasquez S.L."/>
            <person name="Kruys A."/>
            <person name="Hutchinson M.I."/>
            <person name="Powell A.J."/>
            <person name="Barry K."/>
            <person name="Miller A.N."/>
            <person name="Grigoriev I.V."/>
            <person name="Debuchy R."/>
            <person name="Gladieux P."/>
            <person name="Thoren M.H."/>
            <person name="Johannesson H."/>
        </authorList>
    </citation>
    <scope>NUCLEOTIDE SEQUENCE</scope>
    <source>
        <strain evidence="2">PSN324</strain>
    </source>
</reference>
<dbReference type="Proteomes" id="UP001321749">
    <property type="component" value="Unassembled WGS sequence"/>
</dbReference>
<evidence type="ECO:0000313" key="2">
    <source>
        <dbReference type="EMBL" id="KAK4457326.1"/>
    </source>
</evidence>
<sequence>MPLSHPGDDSWTPLGQRRVVSDLARCALSLDLNWVRADSESAARQRSYPSPPMSGSPSLPKASQEAAERTQGTYQAATQDGYRGVTATHGHERTQAAVAAPSRQFFVDVSERAPYPFPPRLDRPIAQPLSYSQQPGQLSVEPPPAYLQSPSVGSVLGPPGPLPNPQTYPAPHIHAIEEPHEHPSPKQRKTKGHVASACVPCKKAHLRSVTILCWKLHLRRRPSIEY</sequence>
<comment type="caution">
    <text evidence="2">The sequence shown here is derived from an EMBL/GenBank/DDBJ whole genome shotgun (WGS) entry which is preliminary data.</text>
</comment>
<gene>
    <name evidence="2" type="ORF">QBC42DRAFT_188866</name>
</gene>
<evidence type="ECO:0000313" key="3">
    <source>
        <dbReference type="Proteomes" id="UP001321749"/>
    </source>
</evidence>
<accession>A0AAV9HE13</accession>
<dbReference type="EMBL" id="MU865122">
    <property type="protein sequence ID" value="KAK4457326.1"/>
    <property type="molecule type" value="Genomic_DNA"/>
</dbReference>
<evidence type="ECO:0000256" key="1">
    <source>
        <dbReference type="SAM" id="MobiDB-lite"/>
    </source>
</evidence>
<organism evidence="2 3">
    <name type="scientific">Cladorrhinum samala</name>
    <dbReference type="NCBI Taxonomy" id="585594"/>
    <lineage>
        <taxon>Eukaryota</taxon>
        <taxon>Fungi</taxon>
        <taxon>Dikarya</taxon>
        <taxon>Ascomycota</taxon>
        <taxon>Pezizomycotina</taxon>
        <taxon>Sordariomycetes</taxon>
        <taxon>Sordariomycetidae</taxon>
        <taxon>Sordariales</taxon>
        <taxon>Podosporaceae</taxon>
        <taxon>Cladorrhinum</taxon>
    </lineage>
</organism>
<keyword evidence="3" id="KW-1185">Reference proteome</keyword>